<comment type="caution">
    <text evidence="1">The sequence shown here is derived from an EMBL/GenBank/DDBJ whole genome shotgun (WGS) entry which is preliminary data.</text>
</comment>
<reference evidence="1 2" key="1">
    <citation type="submission" date="2023-03" db="EMBL/GenBank/DDBJ databases">
        <title>Genome insight into feeding habits of ladybird beetles.</title>
        <authorList>
            <person name="Li H.-S."/>
            <person name="Huang Y.-H."/>
            <person name="Pang H."/>
        </authorList>
    </citation>
    <scope>NUCLEOTIDE SEQUENCE [LARGE SCALE GENOMIC DNA]</scope>
    <source>
        <strain evidence="1">SYSU_2023b</strain>
        <tissue evidence="1">Whole body</tissue>
    </source>
</reference>
<sequence>MYLEDLLMSFNLHTTSMEPTRVFTNCNGIKSATKIDYILTSVDLKLIKTIVIDTDIGDHRCLILSYCPMDSFKQDNYKKDKYRVISTNNLNNLRLLTSQADFIIVYHYLDVGYSFSSFFRILTSLIDESCPIRKIRPPSRRCKSWVTPQVTRAAKDLRDLHWLSVNLKSEEMTNAYRSAKNKYKLLLDTNFKIIPNRNNDFVGTIEDEIPQNNLMYPVEWPTYNLYSSVTSKSTRI</sequence>
<proteinExistence type="predicted"/>
<dbReference type="EMBL" id="JARQZJ010000043">
    <property type="protein sequence ID" value="KAK9877768.1"/>
    <property type="molecule type" value="Genomic_DNA"/>
</dbReference>
<evidence type="ECO:0000313" key="1">
    <source>
        <dbReference type="EMBL" id="KAK9877768.1"/>
    </source>
</evidence>
<evidence type="ECO:0008006" key="3">
    <source>
        <dbReference type="Google" id="ProtNLM"/>
    </source>
</evidence>
<gene>
    <name evidence="1" type="ORF">WA026_019448</name>
</gene>
<dbReference type="AlphaFoldDB" id="A0AAW1U9J6"/>
<dbReference type="Proteomes" id="UP001431783">
    <property type="component" value="Unassembled WGS sequence"/>
</dbReference>
<keyword evidence="2" id="KW-1185">Reference proteome</keyword>
<protein>
    <recommendedName>
        <fullName evidence="3">Endonuclease/exonuclease/phosphatase domain-containing protein</fullName>
    </recommendedName>
</protein>
<accession>A0AAW1U9J6</accession>
<evidence type="ECO:0000313" key="2">
    <source>
        <dbReference type="Proteomes" id="UP001431783"/>
    </source>
</evidence>
<organism evidence="1 2">
    <name type="scientific">Henosepilachna vigintioctopunctata</name>
    <dbReference type="NCBI Taxonomy" id="420089"/>
    <lineage>
        <taxon>Eukaryota</taxon>
        <taxon>Metazoa</taxon>
        <taxon>Ecdysozoa</taxon>
        <taxon>Arthropoda</taxon>
        <taxon>Hexapoda</taxon>
        <taxon>Insecta</taxon>
        <taxon>Pterygota</taxon>
        <taxon>Neoptera</taxon>
        <taxon>Endopterygota</taxon>
        <taxon>Coleoptera</taxon>
        <taxon>Polyphaga</taxon>
        <taxon>Cucujiformia</taxon>
        <taxon>Coccinelloidea</taxon>
        <taxon>Coccinellidae</taxon>
        <taxon>Epilachninae</taxon>
        <taxon>Epilachnini</taxon>
        <taxon>Henosepilachna</taxon>
    </lineage>
</organism>
<name>A0AAW1U9J6_9CUCU</name>